<dbReference type="GO" id="GO:0005814">
    <property type="term" value="C:centriole"/>
    <property type="evidence" value="ECO:0007669"/>
    <property type="project" value="UniProtKB-SubCell"/>
</dbReference>
<dbReference type="PROSITE" id="PS00028">
    <property type="entry name" value="ZINC_FINGER_C2H2_1"/>
    <property type="match status" value="1"/>
</dbReference>
<feature type="region of interest" description="Disordered" evidence="13">
    <location>
        <begin position="476"/>
        <end position="514"/>
    </location>
</feature>
<dbReference type="PROSITE" id="PS50157">
    <property type="entry name" value="ZINC_FINGER_C2H2_2"/>
    <property type="match status" value="1"/>
</dbReference>
<dbReference type="Pfam" id="PF13815">
    <property type="entry name" value="Dzip-like_N"/>
    <property type="match status" value="1"/>
</dbReference>
<keyword evidence="9" id="KW-0206">Cytoskeleton</keyword>
<dbReference type="GO" id="GO:0060271">
    <property type="term" value="P:cilium assembly"/>
    <property type="evidence" value="ECO:0007669"/>
    <property type="project" value="TreeGrafter"/>
</dbReference>
<feature type="region of interest" description="Disordered" evidence="13">
    <location>
        <begin position="807"/>
        <end position="897"/>
    </location>
</feature>
<dbReference type="AlphaFoldDB" id="A0AAD9KMH9"/>
<evidence type="ECO:0000256" key="3">
    <source>
        <dbReference type="ARBA" id="ARBA00009131"/>
    </source>
</evidence>
<dbReference type="GO" id="GO:0008270">
    <property type="term" value="F:zinc ion binding"/>
    <property type="evidence" value="ECO:0007669"/>
    <property type="project" value="UniProtKB-KW"/>
</dbReference>
<feature type="coiled-coil region" evidence="12">
    <location>
        <begin position="289"/>
        <end position="450"/>
    </location>
</feature>
<evidence type="ECO:0000256" key="5">
    <source>
        <dbReference type="ARBA" id="ARBA00022723"/>
    </source>
</evidence>
<dbReference type="EMBL" id="JAODUO010000834">
    <property type="protein sequence ID" value="KAK2174021.1"/>
    <property type="molecule type" value="Genomic_DNA"/>
</dbReference>
<keyword evidence="4" id="KW-0963">Cytoplasm</keyword>
<evidence type="ECO:0000256" key="12">
    <source>
        <dbReference type="SAM" id="Coils"/>
    </source>
</evidence>
<gene>
    <name evidence="15" type="ORF">NP493_835g01013</name>
</gene>
<dbReference type="PANTHER" id="PTHR21502:SF3">
    <property type="entry name" value="CILIUM ASSEMBLY PROTEIN DZIP1L"/>
    <property type="match status" value="1"/>
</dbReference>
<evidence type="ECO:0000256" key="2">
    <source>
        <dbReference type="ARBA" id="ARBA00004120"/>
    </source>
</evidence>
<comment type="similarity">
    <text evidence="3">Belongs to the DZIP C2H2-type zinc-finger protein family.</text>
</comment>
<evidence type="ECO:0000256" key="4">
    <source>
        <dbReference type="ARBA" id="ARBA00022490"/>
    </source>
</evidence>
<feature type="compositionally biased region" description="Low complexity" evidence="13">
    <location>
        <begin position="671"/>
        <end position="683"/>
    </location>
</feature>
<dbReference type="GO" id="GO:0005737">
    <property type="term" value="C:cytoplasm"/>
    <property type="evidence" value="ECO:0007669"/>
    <property type="project" value="TreeGrafter"/>
</dbReference>
<dbReference type="Pfam" id="PF25977">
    <property type="entry name" value="DZIP1"/>
    <property type="match status" value="1"/>
</dbReference>
<feature type="compositionally biased region" description="Low complexity" evidence="13">
    <location>
        <begin position="764"/>
        <end position="776"/>
    </location>
</feature>
<feature type="compositionally biased region" description="Acidic residues" evidence="13">
    <location>
        <begin position="811"/>
        <end position="820"/>
    </location>
</feature>
<dbReference type="Proteomes" id="UP001209878">
    <property type="component" value="Unassembled WGS sequence"/>
</dbReference>
<dbReference type="InterPro" id="IPR013087">
    <property type="entry name" value="Znf_C2H2_type"/>
</dbReference>
<evidence type="ECO:0000256" key="11">
    <source>
        <dbReference type="PROSITE-ProRule" id="PRU00042"/>
    </source>
</evidence>
<evidence type="ECO:0000256" key="10">
    <source>
        <dbReference type="ARBA" id="ARBA00023273"/>
    </source>
</evidence>
<comment type="caution">
    <text evidence="15">The sequence shown here is derived from an EMBL/GenBank/DDBJ whole genome shotgun (WGS) entry which is preliminary data.</text>
</comment>
<dbReference type="InterPro" id="IPR032714">
    <property type="entry name" value="DZIP1_N"/>
</dbReference>
<feature type="domain" description="C2H2-type" evidence="14">
    <location>
        <begin position="181"/>
        <end position="204"/>
    </location>
</feature>
<name>A0AAD9KMH9_RIDPI</name>
<feature type="compositionally biased region" description="Low complexity" evidence="13">
    <location>
        <begin position="501"/>
        <end position="514"/>
    </location>
</feature>
<keyword evidence="16" id="KW-1185">Reference proteome</keyword>
<keyword evidence="7" id="KW-0862">Zinc</keyword>
<evidence type="ECO:0000256" key="6">
    <source>
        <dbReference type="ARBA" id="ARBA00022771"/>
    </source>
</evidence>
<organism evidence="15 16">
    <name type="scientific">Ridgeia piscesae</name>
    <name type="common">Tubeworm</name>
    <dbReference type="NCBI Taxonomy" id="27915"/>
    <lineage>
        <taxon>Eukaryota</taxon>
        <taxon>Metazoa</taxon>
        <taxon>Spiralia</taxon>
        <taxon>Lophotrochozoa</taxon>
        <taxon>Annelida</taxon>
        <taxon>Polychaeta</taxon>
        <taxon>Sedentaria</taxon>
        <taxon>Canalipalpata</taxon>
        <taxon>Sabellida</taxon>
        <taxon>Siboglinidae</taxon>
        <taxon>Ridgeia</taxon>
    </lineage>
</organism>
<accession>A0AAD9KMH9</accession>
<dbReference type="GO" id="GO:0036064">
    <property type="term" value="C:ciliary basal body"/>
    <property type="evidence" value="ECO:0007669"/>
    <property type="project" value="TreeGrafter"/>
</dbReference>
<protein>
    <recommendedName>
        <fullName evidence="14">C2H2-type domain-containing protein</fullName>
    </recommendedName>
</protein>
<evidence type="ECO:0000256" key="9">
    <source>
        <dbReference type="ARBA" id="ARBA00023212"/>
    </source>
</evidence>
<feature type="compositionally biased region" description="Polar residues" evidence="13">
    <location>
        <begin position="840"/>
        <end position="865"/>
    </location>
</feature>
<evidence type="ECO:0000313" key="15">
    <source>
        <dbReference type="EMBL" id="KAK2174021.1"/>
    </source>
</evidence>
<evidence type="ECO:0000256" key="13">
    <source>
        <dbReference type="SAM" id="MobiDB-lite"/>
    </source>
</evidence>
<keyword evidence="6 11" id="KW-0863">Zinc-finger</keyword>
<dbReference type="PANTHER" id="PTHR21502">
    <property type="entry name" value="ZINC FINGER PROTEIN DZIP1"/>
    <property type="match status" value="1"/>
</dbReference>
<sequence>MASNPYGFQSSHVSYANGSVGMAYSTPYQAAASQGMYNPAPGFAFKKRFERVDWRKIAAADIDNISRSLDFNTLQENVSNITFCNIESELDMRTIDPNFVKLFKLAQMTIEYLLHSQDYLSGVVLTLEEKLRTVMKDHEETKKALTKSASDLAEIKRESHKRKKLLMTQQQMIQTGPGSYNKCPQCSKAFINASFLNAHVARRHPECLSHLVPAGGQGAPAVPQPANDALERQLLDIQQRLRQTEAQLVVERNARNVVQKVCCVVQQERNLNAEDDLGTWKGEQQQQHRREMEKMRESFMKELTEMHEKNSAAELAVQKLQRKLVARQSGLGQLEDDDAADDNKHALKKQQHEITRLKEQMQHQVAKVEEAMSEKFLEQERKWQARLDAMSQRHKEELDQAVSVSTAELHKMRQEQGEMSESYKVKKQELDQLLQQQEAERARRVEQEAEIAQQVRAAVTSQKEVTTVTTMTYKTKGVTRSDSVEESSEEEEETDNAVEPTTGDATTTFGTMTMPTLGTETLSLRETKNTRLLDQMKRDPNFLGNMKQQLRNVLDEELVKRGIPLGSEGLSNAVYQNKMTLLKNERQKKAKRYPTLYDIRQQHINVIEQQAKQELKKRFGSPKPSTAGAPNRGSSSVPSTPQMKLGHEGAGVRVPPIPAPRTASPSGAQNAMMATASTYSSTTRGQPPPSARTATSSQWDSDDDDDDDEDEEEDDDVDGKAVNQGGNRRGVNYPQSSGLNRRGVDIVSDNEDWDSSEPVSPDVTNHQTQPPTQQHNMNVNNNPKVVLREPRGRNVAALAKEIDYKLNGSNFEDDRDDELESISSIEDLGSDLPSPAKKSVQPQARRSVPVDTSSSTNTYGTSAWGSTRAPSSAPPPPSRQSIGKSSLFSVSDLDDDI</sequence>
<dbReference type="InterPro" id="IPR051241">
    <property type="entry name" value="DZIP_RILPL"/>
</dbReference>
<evidence type="ECO:0000313" key="16">
    <source>
        <dbReference type="Proteomes" id="UP001209878"/>
    </source>
</evidence>
<reference evidence="15" key="1">
    <citation type="journal article" date="2023" name="Mol. Biol. Evol.">
        <title>Third-Generation Sequencing Reveals the Adaptive Role of the Epigenome in Three Deep-Sea Polychaetes.</title>
        <authorList>
            <person name="Perez M."/>
            <person name="Aroh O."/>
            <person name="Sun Y."/>
            <person name="Lan Y."/>
            <person name="Juniper S.K."/>
            <person name="Young C.R."/>
            <person name="Angers B."/>
            <person name="Qian P.Y."/>
        </authorList>
    </citation>
    <scope>NUCLEOTIDE SEQUENCE</scope>
    <source>
        <strain evidence="15">R07B-5</strain>
    </source>
</reference>
<dbReference type="InterPro" id="IPR058883">
    <property type="entry name" value="DZIP1_dom"/>
</dbReference>
<evidence type="ECO:0000256" key="8">
    <source>
        <dbReference type="ARBA" id="ARBA00023054"/>
    </source>
</evidence>
<feature type="compositionally biased region" description="Polar residues" evidence="13">
    <location>
        <begin position="632"/>
        <end position="642"/>
    </location>
</feature>
<evidence type="ECO:0000259" key="14">
    <source>
        <dbReference type="PROSITE" id="PS50157"/>
    </source>
</evidence>
<keyword evidence="5" id="KW-0479">Metal-binding</keyword>
<evidence type="ECO:0000256" key="1">
    <source>
        <dbReference type="ARBA" id="ARBA00004114"/>
    </source>
</evidence>
<keyword evidence="10" id="KW-0966">Cell projection</keyword>
<evidence type="ECO:0000256" key="7">
    <source>
        <dbReference type="ARBA" id="ARBA00022833"/>
    </source>
</evidence>
<keyword evidence="8 12" id="KW-0175">Coiled coil</keyword>
<feature type="region of interest" description="Disordered" evidence="13">
    <location>
        <begin position="613"/>
        <end position="790"/>
    </location>
</feature>
<dbReference type="Gene3D" id="3.30.160.60">
    <property type="entry name" value="Classic Zinc Finger"/>
    <property type="match status" value="1"/>
</dbReference>
<feature type="compositionally biased region" description="Acidic residues" evidence="13">
    <location>
        <begin position="484"/>
        <end position="496"/>
    </location>
</feature>
<proteinExistence type="inferred from homology"/>
<comment type="subcellular location">
    <subcellularLocation>
        <location evidence="2">Cytoplasm</location>
        <location evidence="2">Cytoskeleton</location>
        <location evidence="2">Cilium basal body</location>
    </subcellularLocation>
    <subcellularLocation>
        <location evidence="1">Cytoplasm</location>
        <location evidence="1">Cytoskeleton</location>
        <location evidence="1">Microtubule organizing center</location>
        <location evidence="1">Centrosome</location>
        <location evidence="1">Centriole</location>
    </subcellularLocation>
</comment>
<feature type="compositionally biased region" description="Acidic residues" evidence="13">
    <location>
        <begin position="700"/>
        <end position="717"/>
    </location>
</feature>